<dbReference type="Pfam" id="PF01370">
    <property type="entry name" value="Epimerase"/>
    <property type="match status" value="1"/>
</dbReference>
<feature type="domain" description="NAD-dependent epimerase/dehydratase" evidence="1">
    <location>
        <begin position="5"/>
        <end position="212"/>
    </location>
</feature>
<dbReference type="SUPFAM" id="SSF51735">
    <property type="entry name" value="NAD(P)-binding Rossmann-fold domains"/>
    <property type="match status" value="1"/>
</dbReference>
<accession>A0A1C9WB10</accession>
<dbReference type="GO" id="GO:0003978">
    <property type="term" value="F:UDP-glucose 4-epimerase activity"/>
    <property type="evidence" value="ECO:0007669"/>
    <property type="project" value="UniProtKB-EC"/>
</dbReference>
<gene>
    <name evidence="2" type="primary">galE_2</name>
    <name evidence="2" type="ORF">AUP74_02975</name>
</gene>
<evidence type="ECO:0000313" key="2">
    <source>
        <dbReference type="EMBL" id="AOS98342.1"/>
    </source>
</evidence>
<evidence type="ECO:0000313" key="3">
    <source>
        <dbReference type="Proteomes" id="UP000095672"/>
    </source>
</evidence>
<organism evidence="2 3">
    <name type="scientific">Microbulbifer aggregans</name>
    <dbReference type="NCBI Taxonomy" id="1769779"/>
    <lineage>
        <taxon>Bacteria</taxon>
        <taxon>Pseudomonadati</taxon>
        <taxon>Pseudomonadota</taxon>
        <taxon>Gammaproteobacteria</taxon>
        <taxon>Cellvibrionales</taxon>
        <taxon>Microbulbiferaceae</taxon>
        <taxon>Microbulbifer</taxon>
    </lineage>
</organism>
<dbReference type="InterPro" id="IPR050177">
    <property type="entry name" value="Lipid_A_modif_metabolic_enz"/>
</dbReference>
<dbReference type="KEGG" id="micc:AUP74_02975"/>
<keyword evidence="3" id="KW-1185">Reference proteome</keyword>
<dbReference type="Gene3D" id="3.40.50.720">
    <property type="entry name" value="NAD(P)-binding Rossmann-like Domain"/>
    <property type="match status" value="1"/>
</dbReference>
<dbReference type="Proteomes" id="UP000095672">
    <property type="component" value="Chromosome"/>
</dbReference>
<sequence length="308" mass="33452">MGRWVVFGGTGYIGASLCLQLVARGSEVISISSSDNGPDGCEHLALDLTKDTDFEQLFRPGDRVVYAAGLASRKACERNPDQAKILNCECPLAVLRAAESAGAESFTYLSSVKAMIPPPDHLACENTGQPATDSYGHSKWLAEQRLLSTRGSCRVNVIRPAAVYGELGAPRQSGSAATKLRSVLRLLGRICPLLPASGRRSTVHIKDLVSAIEGVACESGCDRQTFIAAEPCFYDLAGIASVVSGRRVRSNRHLTSWLLSPLRPLARLASVRRFLEVERCELYSAARLRAALNWRARSRYGDYLRGEV</sequence>
<reference evidence="3" key="1">
    <citation type="submission" date="2016-01" db="EMBL/GenBank/DDBJ databases">
        <title>Complete genome sequence of Microbulbifer sp. CCB-MM1, a halophile isolated from Matang Mangrove Forest, Perak.</title>
        <authorList>
            <person name="Moh T.H."/>
            <person name="Dinesh B."/>
            <person name="Lau N.-S."/>
            <person name="Go F."/>
            <person name="Alexander Chong S.-C."/>
        </authorList>
    </citation>
    <scope>NUCLEOTIDE SEQUENCE [LARGE SCALE GENOMIC DNA]</scope>
    <source>
        <strain evidence="3">CCB-MM1</strain>
    </source>
</reference>
<dbReference type="InterPro" id="IPR036291">
    <property type="entry name" value="NAD(P)-bd_dom_sf"/>
</dbReference>
<dbReference type="PANTHER" id="PTHR43245">
    <property type="entry name" value="BIFUNCTIONAL POLYMYXIN RESISTANCE PROTEIN ARNA"/>
    <property type="match status" value="1"/>
</dbReference>
<dbReference type="RefSeq" id="WP_069948215.1">
    <property type="nucleotide sequence ID" value="NZ_CP014143.1"/>
</dbReference>
<protein>
    <submittedName>
        <fullName evidence="2">UDP-glucose 4-epimerase</fullName>
        <ecNumber evidence="2">5.1.3.2</ecNumber>
    </submittedName>
</protein>
<evidence type="ECO:0000259" key="1">
    <source>
        <dbReference type="Pfam" id="PF01370"/>
    </source>
</evidence>
<dbReference type="STRING" id="1769779.AUP74_02975"/>
<dbReference type="EMBL" id="CP014143">
    <property type="protein sequence ID" value="AOS98342.1"/>
    <property type="molecule type" value="Genomic_DNA"/>
</dbReference>
<dbReference type="OrthoDB" id="9795415at2"/>
<dbReference type="PANTHER" id="PTHR43245:SF58">
    <property type="entry name" value="BLL5923 PROTEIN"/>
    <property type="match status" value="1"/>
</dbReference>
<proteinExistence type="predicted"/>
<dbReference type="EC" id="5.1.3.2" evidence="2"/>
<name>A0A1C9WB10_9GAMM</name>
<keyword evidence="2" id="KW-0413">Isomerase</keyword>
<dbReference type="AlphaFoldDB" id="A0A1C9WB10"/>
<dbReference type="InterPro" id="IPR001509">
    <property type="entry name" value="Epimerase_deHydtase"/>
</dbReference>